<evidence type="ECO:0000256" key="3">
    <source>
        <dbReference type="HAMAP-Rule" id="MF_03054"/>
    </source>
</evidence>
<proteinExistence type="inferred from homology"/>
<dbReference type="Proteomes" id="UP000815325">
    <property type="component" value="Unassembled WGS sequence"/>
</dbReference>
<dbReference type="PANTHER" id="PTHR20882">
    <property type="entry name" value="CYTOPLASMIC TRNA 2-THIOLATION PROTEIN 2"/>
    <property type="match status" value="1"/>
</dbReference>
<sequence length="535" mass="56612">MRVYVLTLGTSVEGGGRGPGQRAACVKCKAAPAVVLVRLGDAVCSSCLEAGVLGKVRTAKGKGAFLPREKVLVAISGGCCSLAMLSCILSFVSSDPTRLSKGKVALELVVVHIEEGEASAGLSPGQLEQHRRELRAAVAATGYSGVMECVPLCRVFQDGTHASHGQQLERLHKLVRGVRDMTACEDLLVHLRQHLLLQLARDMGCTKIARGDCAGTVAVHVLAETAKGRGYSLPADIALMDARFGPGAPAVVMPMREIMHKEAAFYCRSRGIPAPISLPTLPPESENPKDSINQLAEDFVNSLQANLPSVMFTVLRSATALQTFDFNDPEAANQLCGASTLVPGHNQQQQRRQPEQQQQQLQQQHRGAGQATNRHPLCSVCSAPLTSQEVEQLLASAHSSRALQTTTPSSDQQEGSSGSQKEGSGGRNSGNAPQQQFEEPCSNNGVLHSTPQPHNLPPRMPLAAALASGSCQSCRFYLTHPGAPGAHGQLIQGSHSGDAGPPPECDDVEVPPACILSRLQDLHQMLLAAPAQVET</sequence>
<reference evidence="5" key="1">
    <citation type="submission" date="2017-08" db="EMBL/GenBank/DDBJ databases">
        <authorList>
            <person name="Polle J.E."/>
            <person name="Barry K."/>
            <person name="Cushman J."/>
            <person name="Schmutz J."/>
            <person name="Tran D."/>
            <person name="Hathwaick L.T."/>
            <person name="Yim W.C."/>
            <person name="Jenkins J."/>
            <person name="Mckie-Krisberg Z.M."/>
            <person name="Prochnik S."/>
            <person name="Lindquist E."/>
            <person name="Dockter R.B."/>
            <person name="Adam C."/>
            <person name="Molina H."/>
            <person name="Bunkerborg J."/>
            <person name="Jin E."/>
            <person name="Buchheim M."/>
            <person name="Magnuson J."/>
        </authorList>
    </citation>
    <scope>NUCLEOTIDE SEQUENCE</scope>
    <source>
        <strain evidence="5">CCAP 19/18</strain>
    </source>
</reference>
<evidence type="ECO:0000313" key="6">
    <source>
        <dbReference type="Proteomes" id="UP000815325"/>
    </source>
</evidence>
<comment type="function">
    <text evidence="3">Plays a central role in 2-thiolation of mcm(5)S(2)U at tRNA wobble positions of tRNA(Lys), tRNA(Glu) and tRNA(Gln). May act by forming a heterodimer with NCS6/CTU1 that ligates sulfur from thiocarboxylated URM1 onto the uridine of tRNAs at wobble position.</text>
</comment>
<feature type="compositionally biased region" description="Low complexity" evidence="4">
    <location>
        <begin position="347"/>
        <end position="364"/>
    </location>
</feature>
<evidence type="ECO:0000256" key="4">
    <source>
        <dbReference type="SAM" id="MobiDB-lite"/>
    </source>
</evidence>
<feature type="region of interest" description="Disordered" evidence="4">
    <location>
        <begin position="344"/>
        <end position="375"/>
    </location>
</feature>
<dbReference type="SUPFAM" id="SSF52402">
    <property type="entry name" value="Adenine nucleotide alpha hydrolases-like"/>
    <property type="match status" value="1"/>
</dbReference>
<keyword evidence="1 3" id="KW-0963">Cytoplasm</keyword>
<feature type="compositionally biased region" description="Low complexity" evidence="4">
    <location>
        <begin position="409"/>
        <end position="422"/>
    </location>
</feature>
<organism evidence="5 6">
    <name type="scientific">Dunaliella salina</name>
    <name type="common">Green alga</name>
    <name type="synonym">Protococcus salinus</name>
    <dbReference type="NCBI Taxonomy" id="3046"/>
    <lineage>
        <taxon>Eukaryota</taxon>
        <taxon>Viridiplantae</taxon>
        <taxon>Chlorophyta</taxon>
        <taxon>core chlorophytes</taxon>
        <taxon>Chlorophyceae</taxon>
        <taxon>CS clade</taxon>
        <taxon>Chlamydomonadales</taxon>
        <taxon>Dunaliellaceae</taxon>
        <taxon>Dunaliella</taxon>
    </lineage>
</organism>
<comment type="subcellular location">
    <subcellularLocation>
        <location evidence="3">Cytoplasm</location>
    </subcellularLocation>
</comment>
<dbReference type="Gene3D" id="3.40.50.620">
    <property type="entry name" value="HUPs"/>
    <property type="match status" value="1"/>
</dbReference>
<comment type="caution">
    <text evidence="5">The sequence shown here is derived from an EMBL/GenBank/DDBJ whole genome shotgun (WGS) entry which is preliminary data.</text>
</comment>
<feature type="compositionally biased region" description="Polar residues" evidence="4">
    <location>
        <begin position="397"/>
        <end position="408"/>
    </location>
</feature>
<dbReference type="InterPro" id="IPR019407">
    <property type="entry name" value="CTU2"/>
</dbReference>
<name>A0ABQ7G970_DUNSA</name>
<dbReference type="PANTHER" id="PTHR20882:SF14">
    <property type="entry name" value="CYTOPLASMIC TRNA 2-THIOLATION PROTEIN 2"/>
    <property type="match status" value="1"/>
</dbReference>
<comment type="pathway">
    <text evidence="3">tRNA modification; 5-methoxycarbonylmethyl-2-thiouridine-tRNA biosynthesis.</text>
</comment>
<evidence type="ECO:0000313" key="5">
    <source>
        <dbReference type="EMBL" id="KAF5831164.1"/>
    </source>
</evidence>
<feature type="region of interest" description="Disordered" evidence="4">
    <location>
        <begin position="396"/>
        <end position="460"/>
    </location>
</feature>
<evidence type="ECO:0000256" key="1">
    <source>
        <dbReference type="ARBA" id="ARBA00022490"/>
    </source>
</evidence>
<dbReference type="EMBL" id="MU069970">
    <property type="protein sequence ID" value="KAF5831164.1"/>
    <property type="molecule type" value="Genomic_DNA"/>
</dbReference>
<evidence type="ECO:0000256" key="2">
    <source>
        <dbReference type="ARBA" id="ARBA00022694"/>
    </source>
</evidence>
<keyword evidence="2 3" id="KW-0819">tRNA processing</keyword>
<comment type="similarity">
    <text evidence="3">Belongs to the CTU2/NCS2 family.</text>
</comment>
<accession>A0ABQ7G970</accession>
<gene>
    <name evidence="5" type="ORF">DUNSADRAFT_13493</name>
</gene>
<keyword evidence="6" id="KW-1185">Reference proteome</keyword>
<dbReference type="InterPro" id="IPR014729">
    <property type="entry name" value="Rossmann-like_a/b/a_fold"/>
</dbReference>
<protein>
    <recommendedName>
        <fullName evidence="3">Cytoplasmic tRNA 2-thiolation protein 2</fullName>
    </recommendedName>
</protein>
<dbReference type="HAMAP" id="MF_03054">
    <property type="entry name" value="CTU2"/>
    <property type="match status" value="1"/>
</dbReference>
<dbReference type="Pfam" id="PF10288">
    <property type="entry name" value="CTU2"/>
    <property type="match status" value="1"/>
</dbReference>
<feature type="compositionally biased region" description="Polar residues" evidence="4">
    <location>
        <begin position="429"/>
        <end position="453"/>
    </location>
</feature>